<dbReference type="RefSeq" id="WP_345327696.1">
    <property type="nucleotide sequence ID" value="NZ_BAABGA010000107.1"/>
</dbReference>
<keyword evidence="2" id="KW-1185">Reference proteome</keyword>
<proteinExistence type="predicted"/>
<dbReference type="Proteomes" id="UP001500840">
    <property type="component" value="Unassembled WGS sequence"/>
</dbReference>
<evidence type="ECO:0000313" key="2">
    <source>
        <dbReference type="Proteomes" id="UP001500840"/>
    </source>
</evidence>
<comment type="caution">
    <text evidence="1">The sequence shown here is derived from an EMBL/GenBank/DDBJ whole genome shotgun (WGS) entry which is preliminary data.</text>
</comment>
<protein>
    <submittedName>
        <fullName evidence="1">Uncharacterized protein</fullName>
    </submittedName>
</protein>
<evidence type="ECO:0000313" key="1">
    <source>
        <dbReference type="EMBL" id="GAA4470102.1"/>
    </source>
</evidence>
<dbReference type="EMBL" id="BAABGA010000107">
    <property type="protein sequence ID" value="GAA4470102.1"/>
    <property type="molecule type" value="Genomic_DNA"/>
</dbReference>
<name>A0ABP8NNN7_9BACT</name>
<sequence length="215" mass="22852">MWKTGELGLATWSDADATWRLNATGGPQGIQLGLEGTNPSRVQFCSVGEDVFPQAAEQFVRGDELHVLFPQQEGSYSIEAVFKPIVSGANRLVIEVILSLETRLLDTHPTVDLVAHGSGNATAASASAGCDPISQATADDISVAVLLGPHDAPFTAKHSSDNELRLRLFGEFLEKGVIRKARPWIVLSTSDAGGTSEELKDAYAKLCASPLPLTP</sequence>
<accession>A0ABP8NNN7</accession>
<organism evidence="1 2">
    <name type="scientific">Novipirellula rosea</name>
    <dbReference type="NCBI Taxonomy" id="1031540"/>
    <lineage>
        <taxon>Bacteria</taxon>
        <taxon>Pseudomonadati</taxon>
        <taxon>Planctomycetota</taxon>
        <taxon>Planctomycetia</taxon>
        <taxon>Pirellulales</taxon>
        <taxon>Pirellulaceae</taxon>
        <taxon>Novipirellula</taxon>
    </lineage>
</organism>
<gene>
    <name evidence="1" type="ORF">GCM10023156_63100</name>
</gene>
<reference evidence="2" key="1">
    <citation type="journal article" date="2019" name="Int. J. Syst. Evol. Microbiol.">
        <title>The Global Catalogue of Microorganisms (GCM) 10K type strain sequencing project: providing services to taxonomists for standard genome sequencing and annotation.</title>
        <authorList>
            <consortium name="The Broad Institute Genomics Platform"/>
            <consortium name="The Broad Institute Genome Sequencing Center for Infectious Disease"/>
            <person name="Wu L."/>
            <person name="Ma J."/>
        </authorList>
    </citation>
    <scope>NUCLEOTIDE SEQUENCE [LARGE SCALE GENOMIC DNA]</scope>
    <source>
        <strain evidence="2">JCM 17759</strain>
    </source>
</reference>